<keyword evidence="2" id="KW-1185">Reference proteome</keyword>
<evidence type="ECO:0000313" key="1">
    <source>
        <dbReference type="EMBL" id="GAA1547883.1"/>
    </source>
</evidence>
<name>A0ABN2BXI5_9ACTN</name>
<evidence type="ECO:0008006" key="3">
    <source>
        <dbReference type="Google" id="ProtNLM"/>
    </source>
</evidence>
<dbReference type="InterPro" id="IPR036291">
    <property type="entry name" value="NAD(P)-bd_dom_sf"/>
</dbReference>
<dbReference type="Proteomes" id="UP001501470">
    <property type="component" value="Unassembled WGS sequence"/>
</dbReference>
<evidence type="ECO:0000313" key="2">
    <source>
        <dbReference type="Proteomes" id="UP001501470"/>
    </source>
</evidence>
<accession>A0ABN2BXI5</accession>
<dbReference type="Gene3D" id="3.40.50.720">
    <property type="entry name" value="NAD(P)-binding Rossmann-like Domain"/>
    <property type="match status" value="1"/>
</dbReference>
<reference evidence="1 2" key="1">
    <citation type="journal article" date="2019" name="Int. J. Syst. Evol. Microbiol.">
        <title>The Global Catalogue of Microorganisms (GCM) 10K type strain sequencing project: providing services to taxonomists for standard genome sequencing and annotation.</title>
        <authorList>
            <consortium name="The Broad Institute Genomics Platform"/>
            <consortium name="The Broad Institute Genome Sequencing Center for Infectious Disease"/>
            <person name="Wu L."/>
            <person name="Ma J."/>
        </authorList>
    </citation>
    <scope>NUCLEOTIDE SEQUENCE [LARGE SCALE GENOMIC DNA]</scope>
    <source>
        <strain evidence="1 2">JCM 15933</strain>
    </source>
</reference>
<gene>
    <name evidence="1" type="ORF">GCM10009827_080190</name>
</gene>
<dbReference type="SUPFAM" id="SSF51735">
    <property type="entry name" value="NAD(P)-binding Rossmann-fold domains"/>
    <property type="match status" value="1"/>
</dbReference>
<dbReference type="InterPro" id="IPR023401">
    <property type="entry name" value="ODC_N"/>
</dbReference>
<protein>
    <recommendedName>
        <fullName evidence="3">Ornithine cyclodeaminase</fullName>
    </recommendedName>
</protein>
<dbReference type="Gene3D" id="3.30.1780.10">
    <property type="entry name" value="ornithine cyclodeaminase, domain 1"/>
    <property type="match status" value="1"/>
</dbReference>
<sequence length="306" mass="31150">MHMADPILLFTGEELRRAGAMMNPLDILAEELVARGGPGAAAYRCTLTPWTPADAGTDAGDVTETLVLCELSGTGDRSLMPAEMLRLLGAAALTALAVRELLGPGLITACVLGSGLAAEVQLATNAQHAPDISHVAVWPGGTAEAAPLDPRVLDQLELAGARLTSTASVGQALFGANLVIVTEDVGDAPAGTHLAKGALVVNAAGTELPAGFADGAQVHLVDDARLLTGVPDPQMYLDLGATAAGGHDARPVDADLGQVLTGLHRGRPHLDAIVVVELLSAGLLILPLAGRLHQLARRLGLGRPVG</sequence>
<organism evidence="1 2">
    <name type="scientific">Dactylosporangium maewongense</name>
    <dbReference type="NCBI Taxonomy" id="634393"/>
    <lineage>
        <taxon>Bacteria</taxon>
        <taxon>Bacillati</taxon>
        <taxon>Actinomycetota</taxon>
        <taxon>Actinomycetes</taxon>
        <taxon>Micromonosporales</taxon>
        <taxon>Micromonosporaceae</taxon>
        <taxon>Dactylosporangium</taxon>
    </lineage>
</organism>
<dbReference type="EMBL" id="BAAAQD010000020">
    <property type="protein sequence ID" value="GAA1547883.1"/>
    <property type="molecule type" value="Genomic_DNA"/>
</dbReference>
<proteinExistence type="predicted"/>
<comment type="caution">
    <text evidence="1">The sequence shown here is derived from an EMBL/GenBank/DDBJ whole genome shotgun (WGS) entry which is preliminary data.</text>
</comment>